<keyword evidence="9" id="KW-0548">Nucleotidyltransferase</keyword>
<evidence type="ECO:0000256" key="6">
    <source>
        <dbReference type="ARBA" id="ARBA00022528"/>
    </source>
</evidence>
<feature type="domain" description="APS kinase" evidence="16">
    <location>
        <begin position="197"/>
        <end position="349"/>
    </location>
</feature>
<dbReference type="Pfam" id="PF14306">
    <property type="entry name" value="PUA_2"/>
    <property type="match status" value="1"/>
</dbReference>
<dbReference type="GO" id="GO:0004020">
    <property type="term" value="F:adenylylsulfate kinase activity"/>
    <property type="evidence" value="ECO:0007669"/>
    <property type="project" value="InterPro"/>
</dbReference>
<evidence type="ECO:0000313" key="19">
    <source>
        <dbReference type="EMBL" id="CAF0861291.1"/>
    </source>
</evidence>
<dbReference type="GO" id="GO:0005524">
    <property type="term" value="F:ATP binding"/>
    <property type="evidence" value="ECO:0007669"/>
    <property type="project" value="UniProtKB-KW"/>
</dbReference>
<dbReference type="InterPro" id="IPR027417">
    <property type="entry name" value="P-loop_NTPase"/>
</dbReference>
<evidence type="ECO:0000313" key="20">
    <source>
        <dbReference type="EMBL" id="CAF1044999.1"/>
    </source>
</evidence>
<feature type="domain" description="ATP-sulfurylase PUA-like" evidence="18">
    <location>
        <begin position="380"/>
        <end position="532"/>
    </location>
</feature>
<dbReference type="SUPFAM" id="SSF52540">
    <property type="entry name" value="P-loop containing nucleoside triphosphate hydrolases"/>
    <property type="match status" value="1"/>
</dbReference>
<comment type="pathway">
    <text evidence="2">Sulfur metabolism; hydrogen sulfide biosynthesis; sulfite from sulfate: step 1/3.</text>
</comment>
<evidence type="ECO:0000256" key="13">
    <source>
        <dbReference type="ARBA" id="ARBA00022946"/>
    </source>
</evidence>
<dbReference type="SUPFAM" id="SSF52374">
    <property type="entry name" value="Nucleotidylyl transferase"/>
    <property type="match status" value="1"/>
</dbReference>
<evidence type="ECO:0000256" key="12">
    <source>
        <dbReference type="ARBA" id="ARBA00022840"/>
    </source>
</evidence>
<dbReference type="InterPro" id="IPR059117">
    <property type="entry name" value="APS_kinase_dom"/>
</dbReference>
<dbReference type="Pfam" id="PF01747">
    <property type="entry name" value="ATP-sulfurylase"/>
    <property type="match status" value="1"/>
</dbReference>
<evidence type="ECO:0000256" key="2">
    <source>
        <dbReference type="ARBA" id="ARBA00005048"/>
    </source>
</evidence>
<proteinExistence type="inferred from homology"/>
<evidence type="ECO:0000256" key="15">
    <source>
        <dbReference type="ARBA" id="ARBA00049370"/>
    </source>
</evidence>
<reference evidence="20" key="1">
    <citation type="submission" date="2021-02" db="EMBL/GenBank/DDBJ databases">
        <authorList>
            <person name="Nowell W R."/>
        </authorList>
    </citation>
    <scope>NUCLEOTIDE SEQUENCE</scope>
</reference>
<dbReference type="InterPro" id="IPR025980">
    <property type="entry name" value="ATP-Sase_PUA-like_dom"/>
</dbReference>
<dbReference type="GO" id="GO:0000103">
    <property type="term" value="P:sulfate assimilation"/>
    <property type="evidence" value="ECO:0007669"/>
    <property type="project" value="UniProtKB-UniPathway"/>
</dbReference>
<dbReference type="EMBL" id="CAJNOL010000394">
    <property type="protein sequence ID" value="CAF1044999.1"/>
    <property type="molecule type" value="Genomic_DNA"/>
</dbReference>
<dbReference type="InterPro" id="IPR014729">
    <property type="entry name" value="Rossmann-like_a/b/a_fold"/>
</dbReference>
<evidence type="ECO:0000256" key="5">
    <source>
        <dbReference type="ARBA" id="ARBA00009290"/>
    </source>
</evidence>
<feature type="domain" description="Sulphate adenylyltransferase catalytic" evidence="17">
    <location>
        <begin position="541"/>
        <end position="766"/>
    </location>
</feature>
<dbReference type="CDD" id="cd02027">
    <property type="entry name" value="APSK"/>
    <property type="match status" value="1"/>
</dbReference>
<dbReference type="SUPFAM" id="SSF88697">
    <property type="entry name" value="PUA domain-like"/>
    <property type="match status" value="1"/>
</dbReference>
<evidence type="ECO:0000259" key="18">
    <source>
        <dbReference type="Pfam" id="PF14306"/>
    </source>
</evidence>
<organism evidence="20 21">
    <name type="scientific">Rotaria sordida</name>
    <dbReference type="NCBI Taxonomy" id="392033"/>
    <lineage>
        <taxon>Eukaryota</taxon>
        <taxon>Metazoa</taxon>
        <taxon>Spiralia</taxon>
        <taxon>Gnathifera</taxon>
        <taxon>Rotifera</taxon>
        <taxon>Eurotatoria</taxon>
        <taxon>Bdelloidea</taxon>
        <taxon>Philodinida</taxon>
        <taxon>Philodinidae</taxon>
        <taxon>Rotaria</taxon>
    </lineage>
</organism>
<dbReference type="PANTHER" id="PTHR11055:SF1">
    <property type="entry name" value="PAPS SYNTHETASE, ISOFORM D"/>
    <property type="match status" value="1"/>
</dbReference>
<dbReference type="GO" id="GO:0004781">
    <property type="term" value="F:sulfate adenylyltransferase (ATP) activity"/>
    <property type="evidence" value="ECO:0007669"/>
    <property type="project" value="UniProtKB-EC"/>
</dbReference>
<keyword evidence="12" id="KW-0067">ATP-binding</keyword>
<dbReference type="CDD" id="cd00517">
    <property type="entry name" value="ATPS"/>
    <property type="match status" value="1"/>
</dbReference>
<dbReference type="UniPathway" id="UPA00097"/>
<evidence type="ECO:0000313" key="21">
    <source>
        <dbReference type="Proteomes" id="UP000663870"/>
    </source>
</evidence>
<comment type="subcellular location">
    <subcellularLocation>
        <location evidence="1">Plastid</location>
        <location evidence="1">Chloroplast</location>
    </subcellularLocation>
</comment>
<keyword evidence="10" id="KW-0547">Nucleotide-binding</keyword>
<gene>
    <name evidence="20" type="ORF">JXQ802_LOCUS16349</name>
    <name evidence="19" type="ORF">PYM288_LOCUS7571</name>
</gene>
<keyword evidence="21" id="KW-1185">Reference proteome</keyword>
<evidence type="ECO:0000256" key="3">
    <source>
        <dbReference type="ARBA" id="ARBA00005050"/>
    </source>
</evidence>
<comment type="pathway">
    <text evidence="3">Sulfur metabolism; sulfate assimilation.</text>
</comment>
<evidence type="ECO:0000259" key="17">
    <source>
        <dbReference type="Pfam" id="PF01747"/>
    </source>
</evidence>
<evidence type="ECO:0000256" key="4">
    <source>
        <dbReference type="ARBA" id="ARBA00007268"/>
    </source>
</evidence>
<dbReference type="InterPro" id="IPR002650">
    <property type="entry name" value="Sulphate_adenylyltransferase"/>
</dbReference>
<dbReference type="InterPro" id="IPR002891">
    <property type="entry name" value="APS"/>
</dbReference>
<dbReference type="AlphaFoldDB" id="A0A814JYK2"/>
<dbReference type="Proteomes" id="UP000663854">
    <property type="component" value="Unassembled WGS sequence"/>
</dbReference>
<evidence type="ECO:0000256" key="11">
    <source>
        <dbReference type="ARBA" id="ARBA00022777"/>
    </source>
</evidence>
<dbReference type="HAMAP" id="MF_00065">
    <property type="entry name" value="Adenylyl_sulf_kinase"/>
    <property type="match status" value="1"/>
</dbReference>
<dbReference type="PANTHER" id="PTHR11055">
    <property type="entry name" value="BIFUNCTIONAL 3'-PHOSPHOADENOSINE 5'-PHOSPHOSULFATE SYNTHASE"/>
    <property type="match status" value="1"/>
</dbReference>
<evidence type="ECO:0000256" key="14">
    <source>
        <dbReference type="ARBA" id="ARBA00037980"/>
    </source>
</evidence>
<dbReference type="Gene3D" id="3.40.50.300">
    <property type="entry name" value="P-loop containing nucleotide triphosphate hydrolases"/>
    <property type="match status" value="1"/>
</dbReference>
<dbReference type="InterPro" id="IPR015947">
    <property type="entry name" value="PUA-like_sf"/>
</dbReference>
<dbReference type="FunFam" id="3.40.50.300:FF:000212">
    <property type="entry name" value="Adenylyl-sulfate kinase"/>
    <property type="match status" value="1"/>
</dbReference>
<dbReference type="Pfam" id="PF01583">
    <property type="entry name" value="APS_kinase"/>
    <property type="match status" value="1"/>
</dbReference>
<comment type="caution">
    <text evidence="20">The sequence shown here is derived from an EMBL/GenBank/DDBJ whole genome shotgun (WGS) entry which is preliminary data.</text>
</comment>
<dbReference type="FunFam" id="3.40.50.620:FF:000006">
    <property type="entry name" value="bifunctional 3'-phosphoadenosine 5'-phosphosulfate synthase 1"/>
    <property type="match status" value="1"/>
</dbReference>
<dbReference type="Proteomes" id="UP000663870">
    <property type="component" value="Unassembled WGS sequence"/>
</dbReference>
<accession>A0A814JYK2</accession>
<dbReference type="InterPro" id="IPR024951">
    <property type="entry name" value="Sulfurylase_cat_dom"/>
</dbReference>
<evidence type="ECO:0000256" key="10">
    <source>
        <dbReference type="ARBA" id="ARBA00022741"/>
    </source>
</evidence>
<dbReference type="Gene3D" id="3.40.50.620">
    <property type="entry name" value="HUPs"/>
    <property type="match status" value="1"/>
</dbReference>
<dbReference type="GO" id="GO:0050428">
    <property type="term" value="P:3'-phosphoadenosine 5'-phosphosulfate biosynthetic process"/>
    <property type="evidence" value="ECO:0007669"/>
    <property type="project" value="TreeGrafter"/>
</dbReference>
<evidence type="ECO:0000256" key="1">
    <source>
        <dbReference type="ARBA" id="ARBA00004229"/>
    </source>
</evidence>
<keyword evidence="7" id="KW-0934">Plastid</keyword>
<evidence type="ECO:0000256" key="9">
    <source>
        <dbReference type="ARBA" id="ARBA00022695"/>
    </source>
</evidence>
<dbReference type="Gene3D" id="3.10.400.10">
    <property type="entry name" value="Sulfate adenylyltransferase"/>
    <property type="match status" value="1"/>
</dbReference>
<dbReference type="NCBIfam" id="TIGR00339">
    <property type="entry name" value="sopT"/>
    <property type="match status" value="1"/>
</dbReference>
<dbReference type="NCBIfam" id="NF003013">
    <property type="entry name" value="PRK03846.1"/>
    <property type="match status" value="1"/>
</dbReference>
<protein>
    <submittedName>
        <fullName evidence="20">Uncharacterized protein</fullName>
    </submittedName>
</protein>
<keyword evidence="13" id="KW-0809">Transit peptide</keyword>
<sequence>MSSIPLFQCQINTDDVNFIGNILKKQNFIQQCTSSTFIKSNVDYNIQVDLSQSFEFPSIICYCSTVSKSLPDLLSLLKPNSSSSTINLIILKQSSDLIDWNSLINLISTYNLSLNIVNDENNLLKKLYEIINNLVKPKIEKKSISIKQKNHNSYINVQPSSIQSIMSDKGQENIFYHVSKLTREKRAAALGQRGAFRGSTVWLTGLSGAGKSTVAFALEEYIVSKGLPAYCLDGDNIRCGLNKNLGFSDTDRVENIRRIAEVAKLFADAGLMCIVAFISPFVEDRECARKLHEDSQIPFIEVFVNTPLSVCEERDTKGLYHKARQGLLKNFTGIDAPYQAPAHPEVIIDTSIISIDRSIEMIIGKLAERNVLSPTLILAVHELFMDEDMREKALIEFPNLNKLDITELDLQWIQVLSEGWATPLAGFMREIEYLQCLHFGCLMKGHIANQTIPIVLPCITEERERLKSSSTIALCYNGKFVAVLKKPEFYEHRKEERCARIFGTINPEHPHIKMILESGDWLIGGDLEVLERIRWNDDLDQFRLTPNELRQHFREMKADTVFAFQLRNPIHNGHSLLMETTRQWLKDHGFHNPVLLLHPLGGWTKEDDVPLAVRMAQHQAFLNEDTDDRLDRSRTVLAIFPSPMSYAGPTEVQWHAKARMCTGANFYIVGRDPAGLPHPSDKSKDLYDPTHGSKVLTMAPGLNQLHILPFKVAAYHRTLKTMAFYDPNKHDEFDFISGTRMRKIARNGEQPPDGFMVPAGWKVLANYYQSLSKESGDITKN</sequence>
<keyword evidence="6" id="KW-0150">Chloroplast</keyword>
<dbReference type="NCBIfam" id="TIGR00455">
    <property type="entry name" value="apsK"/>
    <property type="match status" value="1"/>
</dbReference>
<evidence type="ECO:0000256" key="7">
    <source>
        <dbReference type="ARBA" id="ARBA00022640"/>
    </source>
</evidence>
<dbReference type="FunFam" id="3.10.400.10:FF:000002">
    <property type="entry name" value="ATP sulfurylase 2"/>
    <property type="match status" value="1"/>
</dbReference>
<evidence type="ECO:0000259" key="16">
    <source>
        <dbReference type="Pfam" id="PF01583"/>
    </source>
</evidence>
<keyword evidence="11" id="KW-0418">Kinase</keyword>
<name>A0A814JYK2_9BILA</name>
<keyword evidence="8" id="KW-0808">Transferase</keyword>
<comment type="catalytic activity">
    <reaction evidence="15">
        <text>sulfate + ATP + H(+) = adenosine 5'-phosphosulfate + diphosphate</text>
        <dbReference type="Rhea" id="RHEA:18133"/>
        <dbReference type="ChEBI" id="CHEBI:15378"/>
        <dbReference type="ChEBI" id="CHEBI:16189"/>
        <dbReference type="ChEBI" id="CHEBI:30616"/>
        <dbReference type="ChEBI" id="CHEBI:33019"/>
        <dbReference type="ChEBI" id="CHEBI:58243"/>
        <dbReference type="EC" id="2.7.7.4"/>
    </reaction>
</comment>
<evidence type="ECO:0000256" key="8">
    <source>
        <dbReference type="ARBA" id="ARBA00022679"/>
    </source>
</evidence>
<comment type="similarity">
    <text evidence="4">In the N-terminal section; belongs to the APS kinase family.</text>
</comment>
<comment type="similarity">
    <text evidence="5">In the C-terminal section; belongs to the sulfate adenylyltransferase family.</text>
</comment>
<dbReference type="EMBL" id="CAJNOH010000093">
    <property type="protein sequence ID" value="CAF0861291.1"/>
    <property type="molecule type" value="Genomic_DNA"/>
</dbReference>
<comment type="similarity">
    <text evidence="14">Belongs to the sulfate adenylyltransferase family.</text>
</comment>